<keyword evidence="3" id="KW-1185">Reference proteome</keyword>
<dbReference type="EMBL" id="JARJCM010000041">
    <property type="protein sequence ID" value="KAJ7036803.1"/>
    <property type="molecule type" value="Genomic_DNA"/>
</dbReference>
<comment type="caution">
    <text evidence="2">The sequence shown here is derived from an EMBL/GenBank/DDBJ whole genome shotgun (WGS) entry which is preliminary data.</text>
</comment>
<evidence type="ECO:0000313" key="2">
    <source>
        <dbReference type="EMBL" id="KAJ7036803.1"/>
    </source>
</evidence>
<dbReference type="AlphaFoldDB" id="A0AAD6X2R2"/>
<evidence type="ECO:0000313" key="3">
    <source>
        <dbReference type="Proteomes" id="UP001218188"/>
    </source>
</evidence>
<feature type="compositionally biased region" description="Basic and acidic residues" evidence="1">
    <location>
        <begin position="177"/>
        <end position="187"/>
    </location>
</feature>
<gene>
    <name evidence="2" type="ORF">C8F04DRAFT_1232969</name>
</gene>
<dbReference type="Proteomes" id="UP001218188">
    <property type="component" value="Unassembled WGS sequence"/>
</dbReference>
<sequence length="251" mass="28531">MDSKRVTYGKHPLEKERERERERSGVGRREGLNLRHSGIEVEHGSKGASGLRYSPLPGGIDIEHLVNLTTHADVRRPERKTRQVERRSQESSYGKHPLEKEKERERSGRRPPGWFEQRDSATGRPPGFELNRDGVRRDWRVTASVGGGGVGQDFGAEVEHGRGWKHRNRHRHRHRNRGGERGRRRDNDRGWVTWAGLREVYGDGEDLRRKRENAGAARNCFGRDDATGAAVSPWQVAVVYVGGRMGQSIGI</sequence>
<feature type="compositionally biased region" description="Basic and acidic residues" evidence="1">
    <location>
        <begin position="72"/>
        <end position="89"/>
    </location>
</feature>
<feature type="compositionally biased region" description="Basic and acidic residues" evidence="1">
    <location>
        <begin position="96"/>
        <end position="108"/>
    </location>
</feature>
<protein>
    <submittedName>
        <fullName evidence="2">Uncharacterized protein</fullName>
    </submittedName>
</protein>
<feature type="region of interest" description="Disordered" evidence="1">
    <location>
        <begin position="150"/>
        <end position="187"/>
    </location>
</feature>
<evidence type="ECO:0000256" key="1">
    <source>
        <dbReference type="SAM" id="MobiDB-lite"/>
    </source>
</evidence>
<feature type="compositionally biased region" description="Basic residues" evidence="1">
    <location>
        <begin position="163"/>
        <end position="176"/>
    </location>
</feature>
<organism evidence="2 3">
    <name type="scientific">Mycena alexandri</name>
    <dbReference type="NCBI Taxonomy" id="1745969"/>
    <lineage>
        <taxon>Eukaryota</taxon>
        <taxon>Fungi</taxon>
        <taxon>Dikarya</taxon>
        <taxon>Basidiomycota</taxon>
        <taxon>Agaricomycotina</taxon>
        <taxon>Agaricomycetes</taxon>
        <taxon>Agaricomycetidae</taxon>
        <taxon>Agaricales</taxon>
        <taxon>Marasmiineae</taxon>
        <taxon>Mycenaceae</taxon>
        <taxon>Mycena</taxon>
    </lineage>
</organism>
<proteinExistence type="predicted"/>
<feature type="compositionally biased region" description="Basic and acidic residues" evidence="1">
    <location>
        <begin position="1"/>
        <end position="45"/>
    </location>
</feature>
<name>A0AAD6X2R2_9AGAR</name>
<feature type="region of interest" description="Disordered" evidence="1">
    <location>
        <begin position="1"/>
        <end position="59"/>
    </location>
</feature>
<accession>A0AAD6X2R2</accession>
<feature type="region of interest" description="Disordered" evidence="1">
    <location>
        <begin position="71"/>
        <end position="135"/>
    </location>
</feature>
<reference evidence="2" key="1">
    <citation type="submission" date="2023-03" db="EMBL/GenBank/DDBJ databases">
        <title>Massive genome expansion in bonnet fungi (Mycena s.s.) driven by repeated elements and novel gene families across ecological guilds.</title>
        <authorList>
            <consortium name="Lawrence Berkeley National Laboratory"/>
            <person name="Harder C.B."/>
            <person name="Miyauchi S."/>
            <person name="Viragh M."/>
            <person name="Kuo A."/>
            <person name="Thoen E."/>
            <person name="Andreopoulos B."/>
            <person name="Lu D."/>
            <person name="Skrede I."/>
            <person name="Drula E."/>
            <person name="Henrissat B."/>
            <person name="Morin E."/>
            <person name="Kohler A."/>
            <person name="Barry K."/>
            <person name="LaButti K."/>
            <person name="Morin E."/>
            <person name="Salamov A."/>
            <person name="Lipzen A."/>
            <person name="Mereny Z."/>
            <person name="Hegedus B."/>
            <person name="Baldrian P."/>
            <person name="Stursova M."/>
            <person name="Weitz H."/>
            <person name="Taylor A."/>
            <person name="Grigoriev I.V."/>
            <person name="Nagy L.G."/>
            <person name="Martin F."/>
            <person name="Kauserud H."/>
        </authorList>
    </citation>
    <scope>NUCLEOTIDE SEQUENCE</scope>
    <source>
        <strain evidence="2">CBHHK200</strain>
    </source>
</reference>